<accession>A0A538TPP0</accession>
<dbReference type="SUPFAM" id="SSF53335">
    <property type="entry name" value="S-adenosyl-L-methionine-dependent methyltransferases"/>
    <property type="match status" value="1"/>
</dbReference>
<reference evidence="3 4" key="1">
    <citation type="journal article" date="2019" name="Nat. Microbiol.">
        <title>Mediterranean grassland soil C-N compound turnover is dependent on rainfall and depth, and is mediated by genomically divergent microorganisms.</title>
        <authorList>
            <person name="Diamond S."/>
            <person name="Andeer P.F."/>
            <person name="Li Z."/>
            <person name="Crits-Christoph A."/>
            <person name="Burstein D."/>
            <person name="Anantharaman K."/>
            <person name="Lane K.R."/>
            <person name="Thomas B.C."/>
            <person name="Pan C."/>
            <person name="Northen T.R."/>
            <person name="Banfield J.F."/>
        </authorList>
    </citation>
    <scope>NUCLEOTIDE SEQUENCE [LARGE SCALE GENOMIC DNA]</scope>
    <source>
        <strain evidence="3">WS_9</strain>
    </source>
</reference>
<proteinExistence type="predicted"/>
<evidence type="ECO:0000313" key="4">
    <source>
        <dbReference type="Proteomes" id="UP000317691"/>
    </source>
</evidence>
<keyword evidence="3" id="KW-0489">Methyltransferase</keyword>
<comment type="caution">
    <text evidence="3">The sequence shown here is derived from an EMBL/GenBank/DDBJ whole genome shotgun (WGS) entry which is preliminary data.</text>
</comment>
<dbReference type="PANTHER" id="PTHR43861">
    <property type="entry name" value="TRANS-ACONITATE 2-METHYLTRANSFERASE-RELATED"/>
    <property type="match status" value="1"/>
</dbReference>
<evidence type="ECO:0000256" key="1">
    <source>
        <dbReference type="ARBA" id="ARBA00022679"/>
    </source>
</evidence>
<dbReference type="GO" id="GO:0008168">
    <property type="term" value="F:methyltransferase activity"/>
    <property type="evidence" value="ECO:0007669"/>
    <property type="project" value="UniProtKB-KW"/>
</dbReference>
<dbReference type="PANTHER" id="PTHR43861:SF3">
    <property type="entry name" value="PUTATIVE (AFU_ORTHOLOGUE AFUA_2G14390)-RELATED"/>
    <property type="match status" value="1"/>
</dbReference>
<dbReference type="Pfam" id="PF13649">
    <property type="entry name" value="Methyltransf_25"/>
    <property type="match status" value="1"/>
</dbReference>
<evidence type="ECO:0000313" key="3">
    <source>
        <dbReference type="EMBL" id="TMQ65599.1"/>
    </source>
</evidence>
<dbReference type="AlphaFoldDB" id="A0A538TPP0"/>
<dbReference type="EMBL" id="VBOZ01000012">
    <property type="protein sequence ID" value="TMQ65599.1"/>
    <property type="molecule type" value="Genomic_DNA"/>
</dbReference>
<keyword evidence="1 3" id="KW-0808">Transferase</keyword>
<dbReference type="InterPro" id="IPR029063">
    <property type="entry name" value="SAM-dependent_MTases_sf"/>
</dbReference>
<protein>
    <submittedName>
        <fullName evidence="3">Methyltransferase domain-containing protein</fullName>
    </submittedName>
</protein>
<evidence type="ECO:0000259" key="2">
    <source>
        <dbReference type="Pfam" id="PF13649"/>
    </source>
</evidence>
<organism evidence="3 4">
    <name type="scientific">Eiseniibacteriota bacterium</name>
    <dbReference type="NCBI Taxonomy" id="2212470"/>
    <lineage>
        <taxon>Bacteria</taxon>
        <taxon>Candidatus Eiseniibacteriota</taxon>
    </lineage>
</organism>
<dbReference type="Proteomes" id="UP000317691">
    <property type="component" value="Unassembled WGS sequence"/>
</dbReference>
<name>A0A538TPP0_UNCEI</name>
<sequence>MRSERDYVLGTHDEEIERLALQNRVWRPRTLDAWRRAGFTVGQTLIDIGCGPGYASIDLAEIVGRSGKIVAIDRSRRFLDALESSRERLSLPQIEPHELDLDESPLPQIQADGAWSRWVFAFVKRPRELLERVAKRLKPGAPWVLYEYFQYSTWQFAPRSPVMDEFVRAVMESWRAAGGEPDIGLDLPRWLEEVGFELRQLRPIIDVVTPKSYAWEWPKAFEQVGLDRLIDLGAVTKERARTMAQEFAARSADPNSLVIAPAVLEIIAVRR</sequence>
<dbReference type="CDD" id="cd02440">
    <property type="entry name" value="AdoMet_MTases"/>
    <property type="match status" value="1"/>
</dbReference>
<dbReference type="InterPro" id="IPR041698">
    <property type="entry name" value="Methyltransf_25"/>
</dbReference>
<dbReference type="Gene3D" id="3.40.50.150">
    <property type="entry name" value="Vaccinia Virus protein VP39"/>
    <property type="match status" value="1"/>
</dbReference>
<gene>
    <name evidence="3" type="ORF">E6K79_04520</name>
</gene>
<feature type="domain" description="Methyltransferase" evidence="2">
    <location>
        <begin position="46"/>
        <end position="140"/>
    </location>
</feature>
<dbReference type="GO" id="GO:0032259">
    <property type="term" value="P:methylation"/>
    <property type="evidence" value="ECO:0007669"/>
    <property type="project" value="UniProtKB-KW"/>
</dbReference>